<dbReference type="EMBL" id="MU007100">
    <property type="protein sequence ID" value="KAF2421207.1"/>
    <property type="molecule type" value="Genomic_DNA"/>
</dbReference>
<gene>
    <name evidence="2" type="ORF">EJ08DRAFT_520172</name>
</gene>
<proteinExistence type="predicted"/>
<evidence type="ECO:0000313" key="2">
    <source>
        <dbReference type="EMBL" id="KAF2421207.1"/>
    </source>
</evidence>
<evidence type="ECO:0000313" key="3">
    <source>
        <dbReference type="Proteomes" id="UP000800235"/>
    </source>
</evidence>
<protein>
    <submittedName>
        <fullName evidence="2">Uncharacterized protein</fullName>
    </submittedName>
</protein>
<dbReference type="Proteomes" id="UP000800235">
    <property type="component" value="Unassembled WGS sequence"/>
</dbReference>
<dbReference type="AlphaFoldDB" id="A0A9P4NHD9"/>
<sequence>MKQLQQCENKWPVTINCIPLHVYRDVKQVPLWWTQALTRGPSLFQGNAATSTYSSENRQQASYMHRFPVLAIRAGHCRKAELMLEMVCKVQLIVKSPPGAIDRKVRSMTFVIATSIRIATLAMLIPVSSISIWLNCGRITRAI</sequence>
<keyword evidence="1" id="KW-0472">Membrane</keyword>
<reference evidence="2" key="1">
    <citation type="journal article" date="2020" name="Stud. Mycol.">
        <title>101 Dothideomycetes genomes: a test case for predicting lifestyles and emergence of pathogens.</title>
        <authorList>
            <person name="Haridas S."/>
            <person name="Albert R."/>
            <person name="Binder M."/>
            <person name="Bloem J."/>
            <person name="Labutti K."/>
            <person name="Salamov A."/>
            <person name="Andreopoulos B."/>
            <person name="Baker S."/>
            <person name="Barry K."/>
            <person name="Bills G."/>
            <person name="Bluhm B."/>
            <person name="Cannon C."/>
            <person name="Castanera R."/>
            <person name="Culley D."/>
            <person name="Daum C."/>
            <person name="Ezra D."/>
            <person name="Gonzalez J."/>
            <person name="Henrissat B."/>
            <person name="Kuo A."/>
            <person name="Liang C."/>
            <person name="Lipzen A."/>
            <person name="Lutzoni F."/>
            <person name="Magnuson J."/>
            <person name="Mondo S."/>
            <person name="Nolan M."/>
            <person name="Ohm R."/>
            <person name="Pangilinan J."/>
            <person name="Park H.-J."/>
            <person name="Ramirez L."/>
            <person name="Alfaro M."/>
            <person name="Sun H."/>
            <person name="Tritt A."/>
            <person name="Yoshinaga Y."/>
            <person name="Zwiers L.-H."/>
            <person name="Turgeon B."/>
            <person name="Goodwin S."/>
            <person name="Spatafora J."/>
            <person name="Crous P."/>
            <person name="Grigoriev I."/>
        </authorList>
    </citation>
    <scope>NUCLEOTIDE SEQUENCE</scope>
    <source>
        <strain evidence="2">CBS 130266</strain>
    </source>
</reference>
<name>A0A9P4NHD9_9PEZI</name>
<keyword evidence="1" id="KW-0812">Transmembrane</keyword>
<accession>A0A9P4NHD9</accession>
<keyword evidence="1" id="KW-1133">Transmembrane helix</keyword>
<keyword evidence="3" id="KW-1185">Reference proteome</keyword>
<comment type="caution">
    <text evidence="2">The sequence shown here is derived from an EMBL/GenBank/DDBJ whole genome shotgun (WGS) entry which is preliminary data.</text>
</comment>
<feature type="transmembrane region" description="Helical" evidence="1">
    <location>
        <begin position="110"/>
        <end position="134"/>
    </location>
</feature>
<evidence type="ECO:0000256" key="1">
    <source>
        <dbReference type="SAM" id="Phobius"/>
    </source>
</evidence>
<organism evidence="2 3">
    <name type="scientific">Tothia fuscella</name>
    <dbReference type="NCBI Taxonomy" id="1048955"/>
    <lineage>
        <taxon>Eukaryota</taxon>
        <taxon>Fungi</taxon>
        <taxon>Dikarya</taxon>
        <taxon>Ascomycota</taxon>
        <taxon>Pezizomycotina</taxon>
        <taxon>Dothideomycetes</taxon>
        <taxon>Pleosporomycetidae</taxon>
        <taxon>Venturiales</taxon>
        <taxon>Cylindrosympodiaceae</taxon>
        <taxon>Tothia</taxon>
    </lineage>
</organism>